<dbReference type="EMBL" id="SOHH01000121">
    <property type="protein sequence ID" value="TFD70535.1"/>
    <property type="molecule type" value="Genomic_DNA"/>
</dbReference>
<proteinExistence type="predicted"/>
<organism evidence="2 3">
    <name type="scientific">Cryobacterium fucosi</name>
    <dbReference type="NCBI Taxonomy" id="1259157"/>
    <lineage>
        <taxon>Bacteria</taxon>
        <taxon>Bacillati</taxon>
        <taxon>Actinomycetota</taxon>
        <taxon>Actinomycetes</taxon>
        <taxon>Micrococcales</taxon>
        <taxon>Microbacteriaceae</taxon>
        <taxon>Cryobacterium</taxon>
    </lineage>
</organism>
<keyword evidence="3" id="KW-1185">Reference proteome</keyword>
<dbReference type="OrthoDB" id="9794834at2"/>
<dbReference type="PANTHER" id="PTHR43236">
    <property type="entry name" value="ANTITOXIN HIGA1"/>
    <property type="match status" value="1"/>
</dbReference>
<dbReference type="InterPro" id="IPR052345">
    <property type="entry name" value="Rad_response_metalloprotease"/>
</dbReference>
<dbReference type="Pfam" id="PF06114">
    <property type="entry name" value="Peptidase_M78"/>
    <property type="match status" value="1"/>
</dbReference>
<evidence type="ECO:0000313" key="3">
    <source>
        <dbReference type="Proteomes" id="UP000298313"/>
    </source>
</evidence>
<name>A0A4R9AUT9_9MICO</name>
<dbReference type="Proteomes" id="UP000298313">
    <property type="component" value="Unassembled WGS sequence"/>
</dbReference>
<reference evidence="2 3" key="1">
    <citation type="submission" date="2019-03" db="EMBL/GenBank/DDBJ databases">
        <title>Genomics of glacier-inhabiting Cryobacterium strains.</title>
        <authorList>
            <person name="Liu Q."/>
            <person name="Xin Y.-H."/>
        </authorList>
    </citation>
    <scope>NUCLEOTIDE SEQUENCE [LARGE SCALE GENOMIC DNA]</scope>
    <source>
        <strain evidence="2 3">Hh4</strain>
    </source>
</reference>
<protein>
    <submittedName>
        <fullName evidence="2">ImmA/IrrE family metallo-endopeptidase</fullName>
    </submittedName>
</protein>
<dbReference type="RefSeq" id="WP_134525079.1">
    <property type="nucleotide sequence ID" value="NZ_SOHH01000121.1"/>
</dbReference>
<accession>A0A4R9AUT9</accession>
<evidence type="ECO:0000313" key="2">
    <source>
        <dbReference type="EMBL" id="TFD70535.1"/>
    </source>
</evidence>
<feature type="domain" description="IrrE N-terminal-like" evidence="1">
    <location>
        <begin position="36"/>
        <end position="160"/>
    </location>
</feature>
<dbReference type="PANTHER" id="PTHR43236:SF1">
    <property type="entry name" value="BLL7220 PROTEIN"/>
    <property type="match status" value="1"/>
</dbReference>
<dbReference type="AlphaFoldDB" id="A0A4R9AUT9"/>
<dbReference type="InterPro" id="IPR010359">
    <property type="entry name" value="IrrE_HExxH"/>
</dbReference>
<gene>
    <name evidence="2" type="ORF">E3T48_16410</name>
</gene>
<evidence type="ECO:0000259" key="1">
    <source>
        <dbReference type="Pfam" id="PF06114"/>
    </source>
</evidence>
<sequence>MISNEHTAAKAAANFRLRYGLGSAPISDLNDLIESRLQIDVAILNMAPGLDGMVVQDPETGQRIISVACTLWPERQRATLAHELGHLELGDFAKDGVIECILRTSEEIRADAFARHLLAPSEGVTGFLGGIQKTRRDLNEADLSRVVRYFEVSTQIALIQLDRAGWLAPGQREEWSSLSVGKLAARHGWTDEHQASQQKANTPQAPMRIVELAMDAYENNLIGLEVVARIRGLTTEKVQAELNEYGIMPKPVELPTSRFGRRK</sequence>
<comment type="caution">
    <text evidence="2">The sequence shown here is derived from an EMBL/GenBank/DDBJ whole genome shotgun (WGS) entry which is preliminary data.</text>
</comment>
<dbReference type="Gene3D" id="1.10.10.2910">
    <property type="match status" value="1"/>
</dbReference>